<dbReference type="AlphaFoldDB" id="A0A061SIC6"/>
<protein>
    <submittedName>
        <fullName evidence="2">Uncharacterized protein</fullName>
    </submittedName>
</protein>
<evidence type="ECO:0000313" key="2">
    <source>
        <dbReference type="EMBL" id="JAC82620.1"/>
    </source>
</evidence>
<dbReference type="EMBL" id="GBEZ01002435">
    <property type="protein sequence ID" value="JAC82620.1"/>
    <property type="molecule type" value="Transcribed_RNA"/>
</dbReference>
<accession>A0A061SIC6</accession>
<proteinExistence type="predicted"/>
<evidence type="ECO:0000256" key="1">
    <source>
        <dbReference type="SAM" id="MobiDB-lite"/>
    </source>
</evidence>
<feature type="region of interest" description="Disordered" evidence="1">
    <location>
        <begin position="1"/>
        <end position="27"/>
    </location>
</feature>
<gene>
    <name evidence="2" type="ORF">TSPGSL018_5309</name>
</gene>
<reference evidence="2" key="1">
    <citation type="submission" date="2014-05" db="EMBL/GenBank/DDBJ databases">
        <title>The transcriptome of the halophilic microalga Tetraselmis sp. GSL018 isolated from the Great Salt Lake, Utah.</title>
        <authorList>
            <person name="Jinkerson R.E."/>
            <person name="D'Adamo S."/>
            <person name="Posewitz M.C."/>
        </authorList>
    </citation>
    <scope>NUCLEOTIDE SEQUENCE</scope>
    <source>
        <strain evidence="2">GSL018</strain>
    </source>
</reference>
<name>A0A061SIC6_9CHLO</name>
<sequence length="71" mass="8181">MRRTQRHVVPFNPCGGGSRGENGTLSEQWTRGQFDRRRSARVAAVSSWLVSFGHRRRQALIEDLPFGMWHS</sequence>
<organism evidence="2">
    <name type="scientific">Tetraselmis sp. GSL018</name>
    <dbReference type="NCBI Taxonomy" id="582737"/>
    <lineage>
        <taxon>Eukaryota</taxon>
        <taxon>Viridiplantae</taxon>
        <taxon>Chlorophyta</taxon>
        <taxon>core chlorophytes</taxon>
        <taxon>Chlorodendrophyceae</taxon>
        <taxon>Chlorodendrales</taxon>
        <taxon>Chlorodendraceae</taxon>
        <taxon>Tetraselmis</taxon>
    </lineage>
</organism>